<name>A0A6J6QFC9_9ZZZZ</name>
<gene>
    <name evidence="1" type="ORF">UFOPK2399_01933</name>
</gene>
<dbReference type="AlphaFoldDB" id="A0A6J6QFC9"/>
<reference evidence="1" key="1">
    <citation type="submission" date="2020-05" db="EMBL/GenBank/DDBJ databases">
        <authorList>
            <person name="Chiriac C."/>
            <person name="Salcher M."/>
            <person name="Ghai R."/>
            <person name="Kavagutti S V."/>
        </authorList>
    </citation>
    <scope>NUCLEOTIDE SEQUENCE</scope>
</reference>
<evidence type="ECO:0000313" key="1">
    <source>
        <dbReference type="EMBL" id="CAB4709967.1"/>
    </source>
</evidence>
<proteinExistence type="predicted"/>
<protein>
    <submittedName>
        <fullName evidence="1">Unannotated protein</fullName>
    </submittedName>
</protein>
<organism evidence="1">
    <name type="scientific">freshwater metagenome</name>
    <dbReference type="NCBI Taxonomy" id="449393"/>
    <lineage>
        <taxon>unclassified sequences</taxon>
        <taxon>metagenomes</taxon>
        <taxon>ecological metagenomes</taxon>
    </lineage>
</organism>
<dbReference type="EMBL" id="CAEZXP010000010">
    <property type="protein sequence ID" value="CAB4709967.1"/>
    <property type="molecule type" value="Genomic_DNA"/>
</dbReference>
<sequence length="390" mass="43565">MTDPCVYVVHSIDTEGPLGGDARRNPDGSAEFFDSWDDILVSLAELTAADWRSAHCDSFGDPYRFNWFIMDFTGFATNPKCRVAEYHDTWDRIHSLPVELDGRYWHYHVPPANGAGDQWSESWLTSNECNVVLARRLLERGAFPAAFRAGGTIEDDAASRWLEEVIPIDYSNRVSDRSVPTDDLYRFNWFGAPDVWGGYHPSRVNFLQPGDTRRYIYRCIDYRSRYNDMTEEIATECFLAAKADGRPRVLSFFSHDTRDMRPETYEAVALLRAVSEQTGVPWRSATAVDAHCAYADITPKPLTVAVSDADGGFQIDVMGDAFQLIPFVAAELRDGRFARLFPRPSGGGRWKLETFGQELVSLGVAVSNAAGVTALQCGRVVDGSFHAVSA</sequence>
<accession>A0A6J6QFC9</accession>